<organism evidence="1 2">
    <name type="scientific">Metamycoplasma hominis</name>
    <name type="common">Mycoplasma hominis</name>
    <dbReference type="NCBI Taxonomy" id="2098"/>
    <lineage>
        <taxon>Bacteria</taxon>
        <taxon>Bacillati</taxon>
        <taxon>Mycoplasmatota</taxon>
        <taxon>Mycoplasmoidales</taxon>
        <taxon>Metamycoplasmataceae</taxon>
        <taxon>Metamycoplasma</taxon>
    </lineage>
</organism>
<dbReference type="OrthoDB" id="398989at2"/>
<reference evidence="1 2" key="2">
    <citation type="submission" date="2018-10" db="EMBL/GenBank/DDBJ databases">
        <title>Detection and isolation of Mycoplasma hominis as a predominant microorganism from pelvic cavity of patient with salpingitis and tubo-ovarian abscess.</title>
        <authorList>
            <person name="Guschin A.E."/>
            <person name="Khayrullina G.A."/>
            <person name="Rakovskaya I.V."/>
            <person name="Shelenkov A.A."/>
            <person name="Shagin D.A."/>
        </authorList>
    </citation>
    <scope>NUCLEOTIDE SEQUENCE [LARGE SCALE GENOMIC DNA]</scope>
    <source>
        <strain evidence="2">TOA</strain>
    </source>
</reference>
<dbReference type="GO" id="GO:0016740">
    <property type="term" value="F:transferase activity"/>
    <property type="evidence" value="ECO:0007669"/>
    <property type="project" value="UniProtKB-KW"/>
</dbReference>
<proteinExistence type="predicted"/>
<gene>
    <name evidence="1" type="ORF">KN71_000330</name>
</gene>
<dbReference type="InterPro" id="IPR036113">
    <property type="entry name" value="Asp/Glu-ADT_sf_sub_c"/>
</dbReference>
<reference evidence="1 2" key="1">
    <citation type="submission" date="2014-08" db="EMBL/GenBank/DDBJ databases">
        <authorList>
            <person name="Kuleshov K."/>
            <person name="Dedkov V."/>
            <person name="Markelov M."/>
            <person name="Pimkina E."/>
        </authorList>
    </citation>
    <scope>NUCLEOTIDE SEQUENCE [LARGE SCALE GENOMIC DNA]</scope>
    <source>
        <strain evidence="2">TOA</strain>
    </source>
</reference>
<evidence type="ECO:0000313" key="2">
    <source>
        <dbReference type="Proteomes" id="UP000029712"/>
    </source>
</evidence>
<dbReference type="AlphaFoldDB" id="A0A454C916"/>
<dbReference type="Proteomes" id="UP000029712">
    <property type="component" value="Chromosome"/>
</dbReference>
<dbReference type="RefSeq" id="WP_036433188.1">
    <property type="nucleotide sequence ID" value="NZ_CP033021.1"/>
</dbReference>
<evidence type="ECO:0000313" key="1">
    <source>
        <dbReference type="EMBL" id="AYN65168.1"/>
    </source>
</evidence>
<dbReference type="GO" id="GO:0006450">
    <property type="term" value="P:regulation of translational fidelity"/>
    <property type="evidence" value="ECO:0007669"/>
    <property type="project" value="InterPro"/>
</dbReference>
<accession>A0A454C916</accession>
<name>A0A454C916_METHO</name>
<dbReference type="Pfam" id="PF02686">
    <property type="entry name" value="GatC"/>
    <property type="match status" value="1"/>
</dbReference>
<dbReference type="SUPFAM" id="SSF141000">
    <property type="entry name" value="Glu-tRNAGln amidotransferase C subunit"/>
    <property type="match status" value="1"/>
</dbReference>
<dbReference type="InterPro" id="IPR003837">
    <property type="entry name" value="GatC"/>
</dbReference>
<protein>
    <submittedName>
        <fullName evidence="1">Aspartyl/glutamyl-tRNA amidotransferase subunit C</fullName>
    </submittedName>
</protein>
<sequence length="100" mass="11738">MEKEEIKKLANDLLFEPSEEVIKLTNNLLNSIEKGLKDLEEFDLQDIKPMSHINESPICFKQLRSDEPDKSFYLNKQDLLNNASEHDENYVIMKKVINDK</sequence>
<keyword evidence="1" id="KW-0808">Transferase</keyword>
<dbReference type="EMBL" id="CP033021">
    <property type="protein sequence ID" value="AYN65168.1"/>
    <property type="molecule type" value="Genomic_DNA"/>
</dbReference>